<gene>
    <name evidence="4" type="ORF">PSU4_19030</name>
</gene>
<evidence type="ECO:0000313" key="5">
    <source>
        <dbReference type="Proteomes" id="UP000321685"/>
    </source>
</evidence>
<feature type="transmembrane region" description="Helical" evidence="2">
    <location>
        <begin position="316"/>
        <end position="342"/>
    </location>
</feature>
<keyword evidence="2" id="KW-0812">Transmembrane</keyword>
<evidence type="ECO:0000256" key="2">
    <source>
        <dbReference type="SAM" id="Phobius"/>
    </source>
</evidence>
<feature type="domain" description="DUF3566" evidence="3">
    <location>
        <begin position="242"/>
        <end position="358"/>
    </location>
</feature>
<protein>
    <recommendedName>
        <fullName evidence="3">DUF3566 domain-containing protein</fullName>
    </recommendedName>
</protein>
<comment type="caution">
    <text evidence="4">The sequence shown here is derived from an EMBL/GenBank/DDBJ whole genome shotgun (WGS) entry which is preliminary data.</text>
</comment>
<feature type="compositionally biased region" description="Low complexity" evidence="1">
    <location>
        <begin position="42"/>
        <end position="70"/>
    </location>
</feature>
<feature type="transmembrane region" description="Helical" evidence="2">
    <location>
        <begin position="260"/>
        <end position="283"/>
    </location>
</feature>
<feature type="compositionally biased region" description="Basic and acidic residues" evidence="1">
    <location>
        <begin position="1"/>
        <end position="12"/>
    </location>
</feature>
<sequence length="360" mass="35135">MSENSKQADESGRVATGDAAAPGTGSDAAPSADTAGNGTGAGSPATGSPSPTASTAPPTAPPTASTASAPGGNGAEPSAAGGSADAPTEIRPAVQNGNGSVDVTKPAAAATPAAGTNSAAGTDSAAAQSVPGNGKPSPTARPVPTPRPAEDTAHPTSPATTTAAPADDQGVPAPGPHAETPPPWQRMPGSEPVATAQPTVAEPPVAGGLFDGPTAYIDPAGAPTAEHQGPGAPAMSAAPRRPRQAALQLKRLDPWSVLKLALVLAVVIFFIWMVAVGVLYGVLDGMGVWDRLNGTYNDLVSGETQTGSALISAGRVFGIAAVIGAINSLLFAVAMTIGAFVYNVSADLVGGVEVTLSERD</sequence>
<organism evidence="4 5">
    <name type="scientific">Pseudonocardia sulfidoxydans NBRC 16205</name>
    <dbReference type="NCBI Taxonomy" id="1223511"/>
    <lineage>
        <taxon>Bacteria</taxon>
        <taxon>Bacillati</taxon>
        <taxon>Actinomycetota</taxon>
        <taxon>Actinomycetes</taxon>
        <taxon>Pseudonocardiales</taxon>
        <taxon>Pseudonocardiaceae</taxon>
        <taxon>Pseudonocardia</taxon>
    </lineage>
</organism>
<dbReference type="RefSeq" id="WP_246115019.1">
    <property type="nucleotide sequence ID" value="NZ_BJVJ01000014.1"/>
</dbReference>
<evidence type="ECO:0000313" key="4">
    <source>
        <dbReference type="EMBL" id="GEL22949.1"/>
    </source>
</evidence>
<feature type="compositionally biased region" description="Pro residues" evidence="1">
    <location>
        <begin position="173"/>
        <end position="185"/>
    </location>
</feature>
<dbReference type="AlphaFoldDB" id="A0A511DDS4"/>
<dbReference type="Pfam" id="PF12089">
    <property type="entry name" value="DUF3566"/>
    <property type="match status" value="1"/>
</dbReference>
<feature type="compositionally biased region" description="Low complexity" evidence="1">
    <location>
        <begin position="154"/>
        <end position="168"/>
    </location>
</feature>
<keyword evidence="2" id="KW-1133">Transmembrane helix</keyword>
<keyword evidence="5" id="KW-1185">Reference proteome</keyword>
<name>A0A511DDS4_9PSEU</name>
<feature type="compositionally biased region" description="Low complexity" evidence="1">
    <location>
        <begin position="104"/>
        <end position="122"/>
    </location>
</feature>
<dbReference type="InterPro" id="IPR021949">
    <property type="entry name" value="DUF3566_TM"/>
</dbReference>
<reference evidence="4 5" key="1">
    <citation type="submission" date="2019-07" db="EMBL/GenBank/DDBJ databases">
        <title>Whole genome shotgun sequence of Pseudonocardia sulfidoxydans NBRC 16205.</title>
        <authorList>
            <person name="Hosoyama A."/>
            <person name="Uohara A."/>
            <person name="Ohji S."/>
            <person name="Ichikawa N."/>
        </authorList>
    </citation>
    <scope>NUCLEOTIDE SEQUENCE [LARGE SCALE GENOMIC DNA]</scope>
    <source>
        <strain evidence="4 5">NBRC 16205</strain>
    </source>
</reference>
<dbReference type="Proteomes" id="UP000321685">
    <property type="component" value="Unassembled WGS sequence"/>
</dbReference>
<accession>A0A511DDS4</accession>
<feature type="region of interest" description="Disordered" evidence="1">
    <location>
        <begin position="1"/>
        <end position="239"/>
    </location>
</feature>
<proteinExistence type="predicted"/>
<keyword evidence="2" id="KW-0472">Membrane</keyword>
<evidence type="ECO:0000256" key="1">
    <source>
        <dbReference type="SAM" id="MobiDB-lite"/>
    </source>
</evidence>
<evidence type="ECO:0000259" key="3">
    <source>
        <dbReference type="Pfam" id="PF12089"/>
    </source>
</evidence>
<dbReference type="EMBL" id="BJVJ01000014">
    <property type="protein sequence ID" value="GEL22949.1"/>
    <property type="molecule type" value="Genomic_DNA"/>
</dbReference>